<evidence type="ECO:0000256" key="1">
    <source>
        <dbReference type="SAM" id="MobiDB-lite"/>
    </source>
</evidence>
<dbReference type="EMBL" id="CZQA01000001">
    <property type="protein sequence ID" value="CUS32082.1"/>
    <property type="molecule type" value="Genomic_DNA"/>
</dbReference>
<organism evidence="2 3">
    <name type="scientific">Candidatus Nitrospira nitrosa</name>
    <dbReference type="NCBI Taxonomy" id="1742972"/>
    <lineage>
        <taxon>Bacteria</taxon>
        <taxon>Pseudomonadati</taxon>
        <taxon>Nitrospirota</taxon>
        <taxon>Nitrospiria</taxon>
        <taxon>Nitrospirales</taxon>
        <taxon>Nitrospiraceae</taxon>
        <taxon>Nitrospira</taxon>
    </lineage>
</organism>
<accession>A0A0S4LAE2</accession>
<dbReference type="AlphaFoldDB" id="A0A0S4LAE2"/>
<gene>
    <name evidence="2" type="ORF">COMA1_10409</name>
</gene>
<sequence>MMLAPKTSKDQVTLPKNALKGIPNTEHFDVTTKDGVLISSNLSP</sequence>
<keyword evidence="3" id="KW-1185">Reference proteome</keyword>
<name>A0A0S4LAE2_9BACT</name>
<evidence type="ECO:0000313" key="2">
    <source>
        <dbReference type="EMBL" id="CUS32082.1"/>
    </source>
</evidence>
<feature type="region of interest" description="Disordered" evidence="1">
    <location>
        <begin position="1"/>
        <end position="22"/>
    </location>
</feature>
<evidence type="ECO:0000313" key="3">
    <source>
        <dbReference type="Proteomes" id="UP000199032"/>
    </source>
</evidence>
<reference evidence="2 3" key="1">
    <citation type="submission" date="2015-10" db="EMBL/GenBank/DDBJ databases">
        <authorList>
            <person name="Gilbert D.G."/>
        </authorList>
    </citation>
    <scope>NUCLEOTIDE SEQUENCE [LARGE SCALE GENOMIC DNA]</scope>
    <source>
        <strain evidence="2">COMA1</strain>
    </source>
</reference>
<dbReference type="Proteomes" id="UP000199032">
    <property type="component" value="Unassembled WGS sequence"/>
</dbReference>
<protein>
    <submittedName>
        <fullName evidence="2">AbrB family transcriptional regulator</fullName>
    </submittedName>
</protein>
<dbReference type="STRING" id="1742972.COMA1_10409"/>
<proteinExistence type="predicted"/>